<keyword evidence="8" id="KW-0479">Metal-binding</keyword>
<comment type="cofactor">
    <cofactor evidence="1">
        <name>Mn(2+)</name>
        <dbReference type="ChEBI" id="CHEBI:29035"/>
    </cofactor>
</comment>
<dbReference type="Pfam" id="PF21704">
    <property type="entry name" value="POLH-Rev1_HhH"/>
    <property type="match status" value="1"/>
</dbReference>
<dbReference type="SUPFAM" id="SSF56672">
    <property type="entry name" value="DNA/RNA polymerases"/>
    <property type="match status" value="1"/>
</dbReference>
<dbReference type="GO" id="GO:0003887">
    <property type="term" value="F:DNA-directed DNA polymerase activity"/>
    <property type="evidence" value="ECO:0007669"/>
    <property type="project" value="UniProtKB-EC"/>
</dbReference>
<reference evidence="16" key="1">
    <citation type="submission" date="2022-07" db="EMBL/GenBank/DDBJ databases">
        <authorList>
            <person name="Trinca V."/>
            <person name="Uliana J.V.C."/>
            <person name="Torres T.T."/>
            <person name="Ward R.J."/>
            <person name="Monesi N."/>
        </authorList>
    </citation>
    <scope>NUCLEOTIDE SEQUENCE</scope>
    <source>
        <strain evidence="16">HSMRA1968</strain>
        <tissue evidence="16">Whole embryos</tissue>
    </source>
</reference>
<keyword evidence="7" id="KW-0548">Nucleotidyltransferase</keyword>
<accession>A0A9Q0MW71</accession>
<dbReference type="Gene3D" id="1.10.150.20">
    <property type="entry name" value="5' to 3' exonuclease, C-terminal subdomain"/>
    <property type="match status" value="1"/>
</dbReference>
<name>A0A9Q0MW71_9DIPT</name>
<comment type="subcellular location">
    <subcellularLocation>
        <location evidence="3">Nucleus</location>
    </subcellularLocation>
</comment>
<dbReference type="PANTHER" id="PTHR45873:SF1">
    <property type="entry name" value="DNA POLYMERASE ETA"/>
    <property type="match status" value="1"/>
</dbReference>
<dbReference type="InterPro" id="IPR001126">
    <property type="entry name" value="UmuC"/>
</dbReference>
<dbReference type="GO" id="GO:0005657">
    <property type="term" value="C:replication fork"/>
    <property type="evidence" value="ECO:0007669"/>
    <property type="project" value="TreeGrafter"/>
</dbReference>
<dbReference type="EC" id="2.7.7.7" evidence="5"/>
<keyword evidence="10" id="KW-0460">Magnesium</keyword>
<evidence type="ECO:0000256" key="2">
    <source>
        <dbReference type="ARBA" id="ARBA00001946"/>
    </source>
</evidence>
<evidence type="ECO:0000256" key="9">
    <source>
        <dbReference type="ARBA" id="ARBA00022763"/>
    </source>
</evidence>
<keyword evidence="9" id="KW-0227">DNA damage</keyword>
<dbReference type="Proteomes" id="UP001151699">
    <property type="component" value="Chromosome X"/>
</dbReference>
<organism evidence="16 17">
    <name type="scientific">Pseudolycoriella hygida</name>
    <dbReference type="NCBI Taxonomy" id="35572"/>
    <lineage>
        <taxon>Eukaryota</taxon>
        <taxon>Metazoa</taxon>
        <taxon>Ecdysozoa</taxon>
        <taxon>Arthropoda</taxon>
        <taxon>Hexapoda</taxon>
        <taxon>Insecta</taxon>
        <taxon>Pterygota</taxon>
        <taxon>Neoptera</taxon>
        <taxon>Endopterygota</taxon>
        <taxon>Diptera</taxon>
        <taxon>Nematocera</taxon>
        <taxon>Sciaroidea</taxon>
        <taxon>Sciaridae</taxon>
        <taxon>Pseudolycoriella</taxon>
    </lineage>
</organism>
<evidence type="ECO:0000256" key="13">
    <source>
        <dbReference type="ARBA" id="ARBA00044975"/>
    </source>
</evidence>
<evidence type="ECO:0000256" key="7">
    <source>
        <dbReference type="ARBA" id="ARBA00022695"/>
    </source>
</evidence>
<dbReference type="InterPro" id="IPR043128">
    <property type="entry name" value="Rev_trsase/Diguanyl_cyclase"/>
</dbReference>
<dbReference type="Gene3D" id="3.40.1170.60">
    <property type="match status" value="1"/>
</dbReference>
<comment type="catalytic activity">
    <reaction evidence="14">
        <text>DNA(n) + a 2'-deoxyribonucleoside 5'-triphosphate = DNA(n+1) + diphosphate</text>
        <dbReference type="Rhea" id="RHEA:22508"/>
        <dbReference type="Rhea" id="RHEA-COMP:17339"/>
        <dbReference type="Rhea" id="RHEA-COMP:17340"/>
        <dbReference type="ChEBI" id="CHEBI:33019"/>
        <dbReference type="ChEBI" id="CHEBI:61560"/>
        <dbReference type="ChEBI" id="CHEBI:173112"/>
        <dbReference type="EC" id="2.7.7.7"/>
    </reaction>
</comment>
<evidence type="ECO:0000313" key="16">
    <source>
        <dbReference type="EMBL" id="KAJ6639097.1"/>
    </source>
</evidence>
<dbReference type="InterPro" id="IPR052230">
    <property type="entry name" value="DNA_polymerase_eta"/>
</dbReference>
<dbReference type="FunFam" id="1.10.150.20:FF:000014">
    <property type="entry name" value="Polymerase (DNA directed), eta"/>
    <property type="match status" value="1"/>
</dbReference>
<protein>
    <recommendedName>
        <fullName evidence="13">DNA polymerase eta</fullName>
        <ecNumber evidence="5">2.7.7.7</ecNumber>
    </recommendedName>
</protein>
<keyword evidence="6" id="KW-0808">Transferase</keyword>
<evidence type="ECO:0000259" key="15">
    <source>
        <dbReference type="PROSITE" id="PS50173"/>
    </source>
</evidence>
<evidence type="ECO:0000256" key="1">
    <source>
        <dbReference type="ARBA" id="ARBA00001936"/>
    </source>
</evidence>
<proteinExistence type="inferred from homology"/>
<dbReference type="EMBL" id="WJQU01000003">
    <property type="protein sequence ID" value="KAJ6639097.1"/>
    <property type="molecule type" value="Genomic_DNA"/>
</dbReference>
<dbReference type="GO" id="GO:0046872">
    <property type="term" value="F:metal ion binding"/>
    <property type="evidence" value="ECO:0007669"/>
    <property type="project" value="UniProtKB-KW"/>
</dbReference>
<gene>
    <name evidence="16" type="primary">PolH</name>
    <name evidence="16" type="ORF">Bhyg_11836</name>
</gene>
<feature type="domain" description="UmuC" evidence="15">
    <location>
        <begin position="16"/>
        <end position="267"/>
    </location>
</feature>
<dbReference type="GO" id="GO:0009411">
    <property type="term" value="P:response to UV"/>
    <property type="evidence" value="ECO:0007669"/>
    <property type="project" value="UniProtKB-ARBA"/>
</dbReference>
<dbReference type="Gene3D" id="3.30.70.270">
    <property type="match status" value="1"/>
</dbReference>
<evidence type="ECO:0000256" key="12">
    <source>
        <dbReference type="ARBA" id="ARBA00023242"/>
    </source>
</evidence>
<dbReference type="AlphaFoldDB" id="A0A9Q0MW71"/>
<dbReference type="OrthoDB" id="5723at2759"/>
<sequence length="380" mass="42550">MSKNLINIANKHDRTVVLVDMDCFYCQVEEKFNPSLKGKPIAVVQYNAWKGGGIIAVNYAARDRGVTRHMRGDQAKDHCPEIELVKVPSVREKADLTKYREAGKDVASVLQRFTNMLERASVDEAYLDITESVKQRFKQMNDGTFVLTPDKLLNCYAVGYENIGEFIQNLSKKVTNNKDNPGNDSEEDKLYAKYDVKLLIGASIVNEIRVAVKKETGFECSAGIAHNKILAKLVCGMNKPNKQTVLPIKNVSQLFSNLPIQKIKGLGGKFGEDVCEKLKIKLMSELSRFSQTDLQKHFDDKSGLWLYQIARGIDLEAVTPRFASKSIDPRSTFSVKKTKNKRFVSIHKLAESIGLDVWSVLVAVHMLTGASSGQNIQRSM</sequence>
<dbReference type="GO" id="GO:0006281">
    <property type="term" value="P:DNA repair"/>
    <property type="evidence" value="ECO:0007669"/>
    <property type="project" value="UniProtKB-KW"/>
</dbReference>
<comment type="caution">
    <text evidence="16">The sequence shown here is derived from an EMBL/GenBank/DDBJ whole genome shotgun (WGS) entry which is preliminary data.</text>
</comment>
<dbReference type="FunFam" id="3.40.1170.60:FF:000003">
    <property type="entry name" value="DNA polymerase eta"/>
    <property type="match status" value="1"/>
</dbReference>
<evidence type="ECO:0000256" key="10">
    <source>
        <dbReference type="ARBA" id="ARBA00022842"/>
    </source>
</evidence>
<evidence type="ECO:0000256" key="8">
    <source>
        <dbReference type="ARBA" id="ARBA00022723"/>
    </source>
</evidence>
<keyword evidence="12" id="KW-0539">Nucleus</keyword>
<dbReference type="GO" id="GO:0005634">
    <property type="term" value="C:nucleus"/>
    <property type="evidence" value="ECO:0007669"/>
    <property type="project" value="UniProtKB-SubCell"/>
</dbReference>
<comment type="cofactor">
    <cofactor evidence="2">
        <name>Mg(2+)</name>
        <dbReference type="ChEBI" id="CHEBI:18420"/>
    </cofactor>
</comment>
<keyword evidence="17" id="KW-1185">Reference proteome</keyword>
<dbReference type="Pfam" id="PF00817">
    <property type="entry name" value="IMS"/>
    <property type="match status" value="1"/>
</dbReference>
<evidence type="ECO:0000256" key="11">
    <source>
        <dbReference type="ARBA" id="ARBA00023204"/>
    </source>
</evidence>
<dbReference type="PROSITE" id="PS50173">
    <property type="entry name" value="UMUC"/>
    <property type="match status" value="1"/>
</dbReference>
<keyword evidence="11" id="KW-0234">DNA repair</keyword>
<comment type="similarity">
    <text evidence="4">Belongs to the DNA polymerase type-Y family.</text>
</comment>
<feature type="non-terminal residue" evidence="16">
    <location>
        <position position="1"/>
    </location>
</feature>
<evidence type="ECO:0000256" key="5">
    <source>
        <dbReference type="ARBA" id="ARBA00012417"/>
    </source>
</evidence>
<evidence type="ECO:0000313" key="17">
    <source>
        <dbReference type="Proteomes" id="UP001151699"/>
    </source>
</evidence>
<evidence type="ECO:0000256" key="6">
    <source>
        <dbReference type="ARBA" id="ARBA00022679"/>
    </source>
</evidence>
<evidence type="ECO:0000256" key="4">
    <source>
        <dbReference type="ARBA" id="ARBA00010945"/>
    </source>
</evidence>
<evidence type="ECO:0000256" key="14">
    <source>
        <dbReference type="ARBA" id="ARBA00049244"/>
    </source>
</evidence>
<dbReference type="InterPro" id="IPR043502">
    <property type="entry name" value="DNA/RNA_pol_sf"/>
</dbReference>
<dbReference type="GO" id="GO:0035861">
    <property type="term" value="C:site of double-strand break"/>
    <property type="evidence" value="ECO:0007669"/>
    <property type="project" value="TreeGrafter"/>
</dbReference>
<dbReference type="PANTHER" id="PTHR45873">
    <property type="entry name" value="DNA POLYMERASE ETA"/>
    <property type="match status" value="1"/>
</dbReference>
<dbReference type="GO" id="GO:0042276">
    <property type="term" value="P:error-prone translesion synthesis"/>
    <property type="evidence" value="ECO:0007669"/>
    <property type="project" value="TreeGrafter"/>
</dbReference>
<evidence type="ECO:0000256" key="3">
    <source>
        <dbReference type="ARBA" id="ARBA00004123"/>
    </source>
</evidence>